<dbReference type="CDD" id="cd06464">
    <property type="entry name" value="ACD_sHsps-like"/>
    <property type="match status" value="1"/>
</dbReference>
<evidence type="ECO:0000313" key="2">
    <source>
        <dbReference type="EMBL" id="AIF09975.1"/>
    </source>
</evidence>
<protein>
    <recommendedName>
        <fullName evidence="3">Hsp20/alpha crystallin family protein</fullName>
    </recommendedName>
</protein>
<keyword evidence="1" id="KW-0812">Transmembrane</keyword>
<dbReference type="EMBL" id="KF900878">
    <property type="protein sequence ID" value="AIF09975.1"/>
    <property type="molecule type" value="Genomic_DNA"/>
</dbReference>
<feature type="transmembrane region" description="Helical" evidence="1">
    <location>
        <begin position="16"/>
        <end position="36"/>
    </location>
</feature>
<reference evidence="2" key="1">
    <citation type="journal article" date="2014" name="Genome Biol. Evol.">
        <title>Pangenome evidence for extensive interdomain horizontal transfer affecting lineage core and shell genes in uncultured planktonic thaumarchaeota and euryarchaeota.</title>
        <authorList>
            <person name="Deschamps P."/>
            <person name="Zivanovic Y."/>
            <person name="Moreira D."/>
            <person name="Rodriguez-Valera F."/>
            <person name="Lopez-Garcia P."/>
        </authorList>
    </citation>
    <scope>NUCLEOTIDE SEQUENCE</scope>
</reference>
<evidence type="ECO:0000256" key="1">
    <source>
        <dbReference type="SAM" id="Phobius"/>
    </source>
</evidence>
<name>A0A075H4A7_9ARCH</name>
<dbReference type="AlphaFoldDB" id="A0A075H4A7"/>
<accession>A0A075H4A7</accession>
<keyword evidence="1" id="KW-1133">Transmembrane helix</keyword>
<sequence>MSKFSKTAISTNENSLNFIIPIIVLVVIGVIYVMSLKSDSNFANFILIGVAAITTFYWVHILKKMTKDQKPKFIAREAEAKNWVYDLIKGDKQFVFVSEVPGPDDKIMVRLIDGILYVRGSGGFSKEVVIENSNEMQISDFKYRNGVLTLKIN</sequence>
<proteinExistence type="predicted"/>
<keyword evidence="1" id="KW-0472">Membrane</keyword>
<evidence type="ECO:0008006" key="3">
    <source>
        <dbReference type="Google" id="ProtNLM"/>
    </source>
</evidence>
<feature type="transmembrane region" description="Helical" evidence="1">
    <location>
        <begin position="42"/>
        <end position="62"/>
    </location>
</feature>
<organism evidence="2">
    <name type="scientific">uncultured marine thaumarchaeote KM3_42_C02</name>
    <dbReference type="NCBI Taxonomy" id="1456147"/>
    <lineage>
        <taxon>Archaea</taxon>
        <taxon>Nitrososphaerota</taxon>
        <taxon>environmental samples</taxon>
    </lineage>
</organism>